<evidence type="ECO:0000256" key="1">
    <source>
        <dbReference type="SAM" id="MobiDB-lite"/>
    </source>
</evidence>
<gene>
    <name evidence="2" type="ORF">BP6252_03645</name>
</gene>
<comment type="caution">
    <text evidence="2">The sequence shown here is derived from an EMBL/GenBank/DDBJ whole genome shotgun (WGS) entry which is preliminary data.</text>
</comment>
<dbReference type="OrthoDB" id="5394233at2759"/>
<feature type="compositionally biased region" description="Polar residues" evidence="1">
    <location>
        <begin position="577"/>
        <end position="587"/>
    </location>
</feature>
<reference evidence="2 3" key="1">
    <citation type="journal article" date="2018" name="IMA Fungus">
        <title>IMA Genome-F 9: Draft genome sequence of Annulohypoxylon stygium, Aspergillus mulundensis, Berkeleyomyces basicola (syn. Thielaviopsis basicola), Ceratocystis smalleyi, two Cercospora beticola strains, Coleophoma cylindrospora, Fusarium fracticaudum, Phialophora cf. hyalina, and Morchella septimelata.</title>
        <authorList>
            <person name="Wingfield B.D."/>
            <person name="Bills G.F."/>
            <person name="Dong Y."/>
            <person name="Huang W."/>
            <person name="Nel W.J."/>
            <person name="Swalarsk-Parry B.S."/>
            <person name="Vaghefi N."/>
            <person name="Wilken P.M."/>
            <person name="An Z."/>
            <person name="de Beer Z.W."/>
            <person name="De Vos L."/>
            <person name="Chen L."/>
            <person name="Duong T.A."/>
            <person name="Gao Y."/>
            <person name="Hammerbacher A."/>
            <person name="Kikkert J.R."/>
            <person name="Li Y."/>
            <person name="Li H."/>
            <person name="Li K."/>
            <person name="Li Q."/>
            <person name="Liu X."/>
            <person name="Ma X."/>
            <person name="Naidoo K."/>
            <person name="Pethybridge S.J."/>
            <person name="Sun J."/>
            <person name="Steenkamp E.T."/>
            <person name="van der Nest M.A."/>
            <person name="van Wyk S."/>
            <person name="Wingfield M.J."/>
            <person name="Xiong C."/>
            <person name="Yue Q."/>
            <person name="Zhang X."/>
        </authorList>
    </citation>
    <scope>NUCLEOTIDE SEQUENCE [LARGE SCALE GENOMIC DNA]</scope>
    <source>
        <strain evidence="2 3">BP6252</strain>
    </source>
</reference>
<accession>A0A3D8S890</accession>
<feature type="region of interest" description="Disordered" evidence="1">
    <location>
        <begin position="372"/>
        <end position="587"/>
    </location>
</feature>
<feature type="compositionally biased region" description="Polar residues" evidence="1">
    <location>
        <begin position="421"/>
        <end position="435"/>
    </location>
</feature>
<dbReference type="EMBL" id="PDLM01000003">
    <property type="protein sequence ID" value="RDW82533.1"/>
    <property type="molecule type" value="Genomic_DNA"/>
</dbReference>
<feature type="compositionally biased region" description="Pro residues" evidence="1">
    <location>
        <begin position="629"/>
        <end position="639"/>
    </location>
</feature>
<feature type="compositionally biased region" description="Polar residues" evidence="1">
    <location>
        <begin position="322"/>
        <end position="336"/>
    </location>
</feature>
<feature type="compositionally biased region" description="Polar residues" evidence="1">
    <location>
        <begin position="600"/>
        <end position="615"/>
    </location>
</feature>
<dbReference type="Proteomes" id="UP000256645">
    <property type="component" value="Unassembled WGS sequence"/>
</dbReference>
<dbReference type="STRING" id="1849047.A0A3D8S890"/>
<feature type="compositionally biased region" description="Polar residues" evidence="1">
    <location>
        <begin position="214"/>
        <end position="231"/>
    </location>
</feature>
<feature type="compositionally biased region" description="Polar residues" evidence="1">
    <location>
        <begin position="394"/>
        <end position="410"/>
    </location>
</feature>
<proteinExistence type="predicted"/>
<feature type="compositionally biased region" description="Low complexity" evidence="1">
    <location>
        <begin position="500"/>
        <end position="533"/>
    </location>
</feature>
<keyword evidence="3" id="KW-1185">Reference proteome</keyword>
<protein>
    <submittedName>
        <fullName evidence="2">Uncharacterized protein</fullName>
    </submittedName>
</protein>
<name>A0A3D8S890_9HELO</name>
<feature type="compositionally biased region" description="Polar residues" evidence="1">
    <location>
        <begin position="172"/>
        <end position="185"/>
    </location>
</feature>
<feature type="region of interest" description="Disordered" evidence="1">
    <location>
        <begin position="310"/>
        <end position="349"/>
    </location>
</feature>
<organism evidence="2 3">
    <name type="scientific">Coleophoma cylindrospora</name>
    <dbReference type="NCBI Taxonomy" id="1849047"/>
    <lineage>
        <taxon>Eukaryota</taxon>
        <taxon>Fungi</taxon>
        <taxon>Dikarya</taxon>
        <taxon>Ascomycota</taxon>
        <taxon>Pezizomycotina</taxon>
        <taxon>Leotiomycetes</taxon>
        <taxon>Helotiales</taxon>
        <taxon>Dermateaceae</taxon>
        <taxon>Coleophoma</taxon>
    </lineage>
</organism>
<evidence type="ECO:0000313" key="3">
    <source>
        <dbReference type="Proteomes" id="UP000256645"/>
    </source>
</evidence>
<feature type="compositionally biased region" description="Low complexity" evidence="1">
    <location>
        <begin position="234"/>
        <end position="248"/>
    </location>
</feature>
<feature type="compositionally biased region" description="Pro residues" evidence="1">
    <location>
        <begin position="490"/>
        <end position="499"/>
    </location>
</feature>
<feature type="compositionally biased region" description="Polar residues" evidence="1">
    <location>
        <begin position="454"/>
        <end position="482"/>
    </location>
</feature>
<feature type="region of interest" description="Disordered" evidence="1">
    <location>
        <begin position="172"/>
        <end position="248"/>
    </location>
</feature>
<feature type="region of interest" description="Disordered" evidence="1">
    <location>
        <begin position="600"/>
        <end position="701"/>
    </location>
</feature>
<evidence type="ECO:0000313" key="2">
    <source>
        <dbReference type="EMBL" id="RDW82533.1"/>
    </source>
</evidence>
<dbReference type="AlphaFoldDB" id="A0A3D8S890"/>
<feature type="compositionally biased region" description="Polar residues" evidence="1">
    <location>
        <begin position="537"/>
        <end position="560"/>
    </location>
</feature>
<sequence>MPFDYVEYEKKCQELSTEQLQKEWENYTRQLAGGATSTTTSVLFSPLTGGISLIGLGLSAPRVHNARKKRDIIQEKLTERGAIHNTRMRDVIAPMAVAGTLGGLTLGLAGPGADMIAGEAVGKGAEYAIAHAALDATGATLEHKHDKHSKMKAYNKLQTQYENFKIQYQQEQAKLQGQTPTSSTGAVPYTPQPSYGVPPAAPDYNWQAAAAPNPQMQSQTPSDYKSISEPPTYQPGLIQHPQQQPQTQNQVQNQGTIYGPPIYQPGLPSYQPASHQQQIFQHQAVPATATPMSSASLPLYSEVYSPTIQTMPSDQKPAAVCTPSTESSDPVSTAPETPQHPIGQPPAPSMEDEIAFLKAKLLEMELEKRGIITTDQSQPDQSLPQPEPSKVSVPESQTQLSRPPTTTPSVNVPGLGLPHLTVQTHLPSHPATPNTAPADLKSPLVSVQPYMPSRPTTPNIQSPNSNVHENSLTSNAGSTTPSAQPQNYGFPPPPPPPPAQYLAPYQPQNYAIAPPCAPQQQQYQYASQQMYQPRPQFPSQDSGYYSNPTTPGLISPQSSDFKAPISPPNNPYHPQHQFLSPQSTGYSVLTPHSTGGFSAMSPQSTGHTSFSSVSMAQHAPMPANQPMHCFPPPPPPGAPPGGLGQSQYNNTAPTPPFLPPSTQAASFSAPYAYPGYGQVPGETPQPMYYPPPPHSSAPQRS</sequence>